<evidence type="ECO:0000313" key="3">
    <source>
        <dbReference type="Proteomes" id="UP000320042"/>
    </source>
</evidence>
<keyword evidence="3" id="KW-1185">Reference proteome</keyword>
<name>A0A563UJH5_9SPHI</name>
<protein>
    <submittedName>
        <fullName evidence="2">BLUF domain-containing protein</fullName>
    </submittedName>
</protein>
<comment type="caution">
    <text evidence="2">The sequence shown here is derived from an EMBL/GenBank/DDBJ whole genome shotgun (WGS) entry which is preliminary data.</text>
</comment>
<dbReference type="Gene3D" id="3.30.70.100">
    <property type="match status" value="1"/>
</dbReference>
<accession>A0A563UJH5</accession>
<dbReference type="SMART" id="SM01034">
    <property type="entry name" value="BLUF"/>
    <property type="match status" value="1"/>
</dbReference>
<dbReference type="PROSITE" id="PS50925">
    <property type="entry name" value="BLUF"/>
    <property type="match status" value="1"/>
</dbReference>
<dbReference type="GO" id="GO:0009882">
    <property type="term" value="F:blue light photoreceptor activity"/>
    <property type="evidence" value="ECO:0007669"/>
    <property type="project" value="InterPro"/>
</dbReference>
<dbReference type="InterPro" id="IPR036046">
    <property type="entry name" value="Acylphosphatase-like_dom_sf"/>
</dbReference>
<dbReference type="SUPFAM" id="SSF54975">
    <property type="entry name" value="Acylphosphatase/BLUF domain-like"/>
    <property type="match status" value="1"/>
</dbReference>
<dbReference type="Pfam" id="PF04940">
    <property type="entry name" value="BLUF"/>
    <property type="match status" value="1"/>
</dbReference>
<dbReference type="InterPro" id="IPR007024">
    <property type="entry name" value="BLUF_domain"/>
</dbReference>
<dbReference type="RefSeq" id="WP_146380335.1">
    <property type="nucleotide sequence ID" value="NZ_VOEJ01000001.1"/>
</dbReference>
<dbReference type="AlphaFoldDB" id="A0A563UJH5"/>
<evidence type="ECO:0000259" key="1">
    <source>
        <dbReference type="PROSITE" id="PS50925"/>
    </source>
</evidence>
<dbReference type="Proteomes" id="UP000320042">
    <property type="component" value="Unassembled WGS sequence"/>
</dbReference>
<evidence type="ECO:0000313" key="2">
    <source>
        <dbReference type="EMBL" id="TWR31438.1"/>
    </source>
</evidence>
<sequence length="148" mass="16712">MYYLVYISAASKLMDDFELSEILKTSRQNNKERDITGMLLYSEGTFMQVLEGEEHDVIALYNKIEKDDRHKGIIKLASGQLDERIFGSWSMGFKSATSQEFSQISDFANSQNAGSSVHPSVAMLKSFFENNAMQLCVFATVFGSNFVF</sequence>
<dbReference type="EMBL" id="VOEJ01000001">
    <property type="protein sequence ID" value="TWR31438.1"/>
    <property type="molecule type" value="Genomic_DNA"/>
</dbReference>
<feature type="domain" description="BLUF" evidence="1">
    <location>
        <begin position="1"/>
        <end position="92"/>
    </location>
</feature>
<organism evidence="2 3">
    <name type="scientific">Mucilaginibacter pallidiroseus</name>
    <dbReference type="NCBI Taxonomy" id="2599295"/>
    <lineage>
        <taxon>Bacteria</taxon>
        <taxon>Pseudomonadati</taxon>
        <taxon>Bacteroidota</taxon>
        <taxon>Sphingobacteriia</taxon>
        <taxon>Sphingobacteriales</taxon>
        <taxon>Sphingobacteriaceae</taxon>
        <taxon>Mucilaginibacter</taxon>
    </lineage>
</organism>
<dbReference type="OrthoDB" id="1122028at2"/>
<dbReference type="GO" id="GO:0071949">
    <property type="term" value="F:FAD binding"/>
    <property type="evidence" value="ECO:0007669"/>
    <property type="project" value="InterPro"/>
</dbReference>
<gene>
    <name evidence="2" type="ORF">FPZ43_02885</name>
</gene>
<proteinExistence type="predicted"/>
<reference evidence="2 3" key="1">
    <citation type="submission" date="2019-07" db="EMBL/GenBank/DDBJ databases">
        <authorList>
            <person name="Kim J."/>
        </authorList>
    </citation>
    <scope>NUCLEOTIDE SEQUENCE [LARGE SCALE GENOMIC DNA]</scope>
    <source>
        <strain evidence="3">dk17</strain>
    </source>
</reference>